<dbReference type="SUPFAM" id="SSF55347">
    <property type="entry name" value="Glyceraldehyde-3-phosphate dehydrogenase-like, C-terminal domain"/>
    <property type="match status" value="1"/>
</dbReference>
<sequence>MTQRVLIIGAGAIARHHAAAAATVEGLEVLAADPADAARESFAAEHPTAQLFADVDAMLGAAGAGGQDVAIVAVPPWLHAPMAVRAFEAGYHVLCEKPVGRTLSEVEIILEAAARVGRLLGDCAIRFNNQPAAARVREMLGRQALGALGLARMIHRIQRVRPGLEYQLRSRWFLSRERAGGGLAMDWSVYDLAMLFDVLAPVAVTVDRSVTRRVAGRDDPPDVPVEVESHVVAMMTLDLGEGTLLPLLYERGNGVNGPALSELSIEGTQGGVSWRGLPPYEDDRTEVTRYVDTGGAVAAEVERIPMGGSSAFPSPAAAGVSGPDRRAAVRRAR</sequence>
<dbReference type="Gene3D" id="3.40.50.720">
    <property type="entry name" value="NAD(P)-binding Rossmann-like Domain"/>
    <property type="match status" value="1"/>
</dbReference>
<protein>
    <submittedName>
        <fullName evidence="5">1,5-anhydro-D-fructose reductase</fullName>
        <ecNumber evidence="5">1.1.1.292</ecNumber>
    </submittedName>
</protein>
<keyword evidence="6" id="KW-1185">Reference proteome</keyword>
<feature type="domain" description="GFO/IDH/MocA-like oxidoreductase" evidence="4">
    <location>
        <begin position="135"/>
        <end position="238"/>
    </location>
</feature>
<feature type="region of interest" description="Disordered" evidence="2">
    <location>
        <begin position="310"/>
        <end position="333"/>
    </location>
</feature>
<dbReference type="InterPro" id="IPR050463">
    <property type="entry name" value="Gfo/Idh/MocA_oxidrdct_glycsds"/>
</dbReference>
<dbReference type="InterPro" id="IPR036291">
    <property type="entry name" value="NAD(P)-bd_dom_sf"/>
</dbReference>
<feature type="compositionally biased region" description="Low complexity" evidence="2">
    <location>
        <begin position="310"/>
        <end position="322"/>
    </location>
</feature>
<dbReference type="PANTHER" id="PTHR43818:SF11">
    <property type="entry name" value="BCDNA.GH03377"/>
    <property type="match status" value="1"/>
</dbReference>
<dbReference type="AlphaFoldDB" id="A0A1Y5TDG1"/>
<evidence type="ECO:0000259" key="3">
    <source>
        <dbReference type="Pfam" id="PF01408"/>
    </source>
</evidence>
<evidence type="ECO:0000256" key="2">
    <source>
        <dbReference type="SAM" id="MobiDB-lite"/>
    </source>
</evidence>
<proteinExistence type="predicted"/>
<dbReference type="Pfam" id="PF22725">
    <property type="entry name" value="GFO_IDH_MocA_C3"/>
    <property type="match status" value="1"/>
</dbReference>
<dbReference type="InterPro" id="IPR000683">
    <property type="entry name" value="Gfo/Idh/MocA-like_OxRdtase_N"/>
</dbReference>
<feature type="domain" description="Gfo/Idh/MocA-like oxidoreductase N-terminal" evidence="3">
    <location>
        <begin position="4"/>
        <end position="119"/>
    </location>
</feature>
<keyword evidence="1 5" id="KW-0560">Oxidoreductase</keyword>
<dbReference type="GO" id="GO:0000166">
    <property type="term" value="F:nucleotide binding"/>
    <property type="evidence" value="ECO:0007669"/>
    <property type="project" value="InterPro"/>
</dbReference>
<gene>
    <name evidence="5" type="primary">afr_2</name>
    <name evidence="5" type="ORF">ROA7023_02866</name>
</gene>
<evidence type="ECO:0000313" key="5">
    <source>
        <dbReference type="EMBL" id="SLN61485.1"/>
    </source>
</evidence>
<dbReference type="SUPFAM" id="SSF51735">
    <property type="entry name" value="NAD(P)-binding Rossmann-fold domains"/>
    <property type="match status" value="1"/>
</dbReference>
<accession>A0A1Y5TDG1</accession>
<dbReference type="Proteomes" id="UP000193900">
    <property type="component" value="Unassembled WGS sequence"/>
</dbReference>
<dbReference type="RefSeq" id="WP_159458522.1">
    <property type="nucleotide sequence ID" value="NZ_FWFZ01000015.1"/>
</dbReference>
<dbReference type="Pfam" id="PF01408">
    <property type="entry name" value="GFO_IDH_MocA"/>
    <property type="match status" value="1"/>
</dbReference>
<dbReference type="PANTHER" id="PTHR43818">
    <property type="entry name" value="BCDNA.GH03377"/>
    <property type="match status" value="1"/>
</dbReference>
<reference evidence="5 6" key="1">
    <citation type="submission" date="2017-03" db="EMBL/GenBank/DDBJ databases">
        <authorList>
            <person name="Afonso C.L."/>
            <person name="Miller P.J."/>
            <person name="Scott M.A."/>
            <person name="Spackman E."/>
            <person name="Goraichik I."/>
            <person name="Dimitrov K.M."/>
            <person name="Suarez D.L."/>
            <person name="Swayne D.E."/>
        </authorList>
    </citation>
    <scope>NUCLEOTIDE SEQUENCE [LARGE SCALE GENOMIC DNA]</scope>
    <source>
        <strain evidence="5 6">CECT 7023</strain>
    </source>
</reference>
<evidence type="ECO:0000259" key="4">
    <source>
        <dbReference type="Pfam" id="PF22725"/>
    </source>
</evidence>
<organism evidence="5 6">
    <name type="scientific">Roseisalinus antarcticus</name>
    <dbReference type="NCBI Taxonomy" id="254357"/>
    <lineage>
        <taxon>Bacteria</taxon>
        <taxon>Pseudomonadati</taxon>
        <taxon>Pseudomonadota</taxon>
        <taxon>Alphaproteobacteria</taxon>
        <taxon>Rhodobacterales</taxon>
        <taxon>Roseobacteraceae</taxon>
        <taxon>Roseisalinus</taxon>
    </lineage>
</organism>
<dbReference type="OrthoDB" id="9792935at2"/>
<dbReference type="InterPro" id="IPR055170">
    <property type="entry name" value="GFO_IDH_MocA-like_dom"/>
</dbReference>
<dbReference type="EMBL" id="FWFZ01000015">
    <property type="protein sequence ID" value="SLN61485.1"/>
    <property type="molecule type" value="Genomic_DNA"/>
</dbReference>
<dbReference type="Gene3D" id="3.30.360.10">
    <property type="entry name" value="Dihydrodipicolinate Reductase, domain 2"/>
    <property type="match status" value="1"/>
</dbReference>
<name>A0A1Y5TDG1_9RHOB</name>
<dbReference type="GO" id="GO:0033712">
    <property type="term" value="F:1,5-anhydro-D-fructose reductase (1,5-anhydro-D-mannitol-forming) activity"/>
    <property type="evidence" value="ECO:0007669"/>
    <property type="project" value="UniProtKB-EC"/>
</dbReference>
<evidence type="ECO:0000313" key="6">
    <source>
        <dbReference type="Proteomes" id="UP000193900"/>
    </source>
</evidence>
<dbReference type="EC" id="1.1.1.292" evidence="5"/>
<evidence type="ECO:0000256" key="1">
    <source>
        <dbReference type="ARBA" id="ARBA00023002"/>
    </source>
</evidence>